<dbReference type="PANTHER" id="PTHR12416">
    <property type="entry name" value="RRNA-PROCESSING PROTEIN UTP23 HOMOLOG"/>
    <property type="match status" value="1"/>
</dbReference>
<sequence length="175" mass="20432">MNRKIYKRNKKVVKLLSKIGFRSPYQIVVEETFIDAMNRDMLGLRDINDLFKSQPKLFITKCVYKKFKEAKRNHRKGISKYLEILNCNHKDVRNPLSCLRRVLRKSNKNHYILASNCQEITDLINVEKKIPAITCRGGTLIINADLQKVPLYSGFKTEADEKELSRLEALFPEDT</sequence>
<dbReference type="Gene3D" id="3.40.50.1010">
    <property type="entry name" value="5'-nuclease"/>
    <property type="match status" value="1"/>
</dbReference>
<evidence type="ECO:0000256" key="1">
    <source>
        <dbReference type="ARBA" id="ARBA00023242"/>
    </source>
</evidence>
<name>M1K8C9_ENCCN</name>
<dbReference type="VEuPathDB" id="MicrosporidiaDB:AEWR_040500"/>
<dbReference type="Pfam" id="PF04900">
    <property type="entry name" value="Fcf1"/>
    <property type="match status" value="1"/>
</dbReference>
<organism evidence="2">
    <name type="scientific">Encephalitozoon cuniculi</name>
    <name type="common">Microsporidian parasite</name>
    <dbReference type="NCBI Taxonomy" id="6035"/>
    <lineage>
        <taxon>Eukaryota</taxon>
        <taxon>Fungi</taxon>
        <taxon>Fungi incertae sedis</taxon>
        <taxon>Microsporidia</taxon>
        <taxon>Unikaryonidae</taxon>
        <taxon>Encephalitozoon</taxon>
    </lineage>
</organism>
<dbReference type="EMBL" id="KC513606">
    <property type="protein sequence ID" value="AGE95315.1"/>
    <property type="molecule type" value="Genomic_DNA"/>
</dbReference>
<reference evidence="2" key="1">
    <citation type="journal article" date="2013" name="Eukaryot. Cell">
        <title>Extremely Reduced Levels of Heterozygosity in the Vertebrate Pathogen Encephalitozoon cuniculi.</title>
        <authorList>
            <person name="Selman M."/>
            <person name="Sak B."/>
            <person name="Kvac M."/>
            <person name="Farinelli L."/>
            <person name="Weiss L.M."/>
            <person name="Corradi N."/>
        </authorList>
    </citation>
    <scope>NUCLEOTIDE SEQUENCE</scope>
</reference>
<dbReference type="VEuPathDB" id="MicrosporidiaDB:M970_040500"/>
<gene>
    <name evidence="2" type="ORF">ECU04_0590</name>
</gene>
<accession>M1K8C9</accession>
<dbReference type="GO" id="GO:0032040">
    <property type="term" value="C:small-subunit processome"/>
    <property type="evidence" value="ECO:0007669"/>
    <property type="project" value="InterPro"/>
</dbReference>
<dbReference type="AlphaFoldDB" id="M1K8C9"/>
<dbReference type="VEuPathDB" id="MicrosporidiaDB:AEWD_040510"/>
<protein>
    <submittedName>
        <fullName evidence="2">Uncharacterized protein</fullName>
    </submittedName>
</protein>
<dbReference type="InterPro" id="IPR006984">
    <property type="entry name" value="Fcf1/UTP23"/>
</dbReference>
<proteinExistence type="predicted"/>
<dbReference type="OMA" id="HIEIRNC"/>
<keyword evidence="1" id="KW-0539">Nucleus</keyword>
<dbReference type="VEuPathDB" id="MicrosporidiaDB:AEWQ_040500"/>
<dbReference type="VEuPathDB" id="MicrosporidiaDB:ECU04_0590"/>
<evidence type="ECO:0000313" key="2">
    <source>
        <dbReference type="EMBL" id="AGE95315.1"/>
    </source>
</evidence>